<accession>A0AAD4I3J4</accession>
<dbReference type="EMBL" id="JAHCVI010000001">
    <property type="protein sequence ID" value="KAG7292320.1"/>
    <property type="molecule type" value="Genomic_DNA"/>
</dbReference>
<proteinExistence type="predicted"/>
<protein>
    <submittedName>
        <fullName evidence="1">Uncharacterized protein</fullName>
    </submittedName>
</protein>
<gene>
    <name evidence="1" type="ORF">NEMBOFW57_002355</name>
</gene>
<comment type="caution">
    <text evidence="1">The sequence shown here is derived from an EMBL/GenBank/DDBJ whole genome shotgun (WGS) entry which is preliminary data.</text>
</comment>
<dbReference type="Proteomes" id="UP001197093">
    <property type="component" value="Unassembled WGS sequence"/>
</dbReference>
<dbReference type="AlphaFoldDB" id="A0AAD4I3J4"/>
<reference evidence="1" key="1">
    <citation type="submission" date="2023-02" db="EMBL/GenBank/DDBJ databases">
        <authorList>
            <person name="Palmer J.M."/>
        </authorList>
    </citation>
    <scope>NUCLEOTIDE SEQUENCE</scope>
    <source>
        <strain evidence="1">FW57</strain>
    </source>
</reference>
<keyword evidence="2" id="KW-1185">Reference proteome</keyword>
<organism evidence="1 2">
    <name type="scientific">Staphylotrichum longicolle</name>
    <dbReference type="NCBI Taxonomy" id="669026"/>
    <lineage>
        <taxon>Eukaryota</taxon>
        <taxon>Fungi</taxon>
        <taxon>Dikarya</taxon>
        <taxon>Ascomycota</taxon>
        <taxon>Pezizomycotina</taxon>
        <taxon>Sordariomycetes</taxon>
        <taxon>Sordariomycetidae</taxon>
        <taxon>Sordariales</taxon>
        <taxon>Chaetomiaceae</taxon>
        <taxon>Staphylotrichum</taxon>
    </lineage>
</organism>
<name>A0AAD4I3J4_9PEZI</name>
<evidence type="ECO:0000313" key="1">
    <source>
        <dbReference type="EMBL" id="KAG7292320.1"/>
    </source>
</evidence>
<evidence type="ECO:0000313" key="2">
    <source>
        <dbReference type="Proteomes" id="UP001197093"/>
    </source>
</evidence>
<sequence>MVLFYCTFVALKARNLLTVQIRPNEFQLHREKRLFQALDRIRYVSHSTSSAPSAWTSVHLLLFSLGN</sequence>